<dbReference type="Pfam" id="PF00497">
    <property type="entry name" value="SBP_bac_3"/>
    <property type="match status" value="1"/>
</dbReference>
<dbReference type="PROSITE" id="PS50883">
    <property type="entry name" value="EAL"/>
    <property type="match status" value="1"/>
</dbReference>
<dbReference type="InterPro" id="IPR035919">
    <property type="entry name" value="EAL_sf"/>
</dbReference>
<dbReference type="InterPro" id="IPR050706">
    <property type="entry name" value="Cyclic-di-GMP_PDE-like"/>
</dbReference>
<proteinExistence type="predicted"/>
<keyword evidence="5" id="KW-1185">Reference proteome</keyword>
<name>A0A1M4ZFX3_9FIRM</name>
<dbReference type="InterPro" id="IPR001638">
    <property type="entry name" value="Solute-binding_3/MltF_N"/>
</dbReference>
<dbReference type="SUPFAM" id="SSF53850">
    <property type="entry name" value="Periplasmic binding protein-like II"/>
    <property type="match status" value="2"/>
</dbReference>
<evidence type="ECO:0000313" key="4">
    <source>
        <dbReference type="EMBL" id="SHF16954.1"/>
    </source>
</evidence>
<evidence type="ECO:0000256" key="2">
    <source>
        <dbReference type="SAM" id="SignalP"/>
    </source>
</evidence>
<reference evidence="4 5" key="1">
    <citation type="submission" date="2016-11" db="EMBL/GenBank/DDBJ databases">
        <authorList>
            <person name="Jaros S."/>
            <person name="Januszkiewicz K."/>
            <person name="Wedrychowicz H."/>
        </authorList>
    </citation>
    <scope>NUCLEOTIDE SEQUENCE [LARGE SCALE GENOMIC DNA]</scope>
    <source>
        <strain evidence="4 5">DSM 10502</strain>
    </source>
</reference>
<dbReference type="EMBL" id="FQUG01000008">
    <property type="protein sequence ID" value="SHF16954.1"/>
    <property type="molecule type" value="Genomic_DNA"/>
</dbReference>
<dbReference type="SUPFAM" id="SSF141868">
    <property type="entry name" value="EAL domain-like"/>
    <property type="match status" value="1"/>
</dbReference>
<sequence length="964" mass="109762">MRKYPFNIKTAAVLFFLLFFTASAVSAGELPELRIGVTCAPGAFEDDGRGVYSGILYSHIEGLAIYAEFSPVYVTGTLDENMQRLADGEIDMTIVAKRDSEADDGFLRTVRSIMRMPCNLYFSEDIGVHPRIGYCTKFHNEEILKKTLYEHAAYADTDYIPVAFDSLDELIKAWEIGSIEGIAVSGFEYLPEEEARCSLFLENFYLAMPAGKEELKTRIIQAMEKIRSLGPEKMWGATPENRNFGGQPLFLQRDEKEYLKNHPVIRVSVYAGQAPYAYMAGDEVHGIYPDYFKRAGLDLGVEFRMIPAKTYSESMEMVHDGRADMVASVYSDPAWAKENDMWFTFPYMDASYTGIIRRDRGVTKNPRVAAVRGVFFTKQYIEKNFPKEQIVYYGTDRDAIEAVRSGLVDMCYAKILLAQLLLTQPEYAVLYSTGQSVMLQDVAMGVCRRTDPILVRILNKEISHIGTGATQALIDESALAITPEHSWRTFVYYYPIRTLTAVILFSSFIIGVVVYIYRQRQKNYERLQYAAYRHSKSGLYNLRWFEENLPLLIEENREAREDGRLYIMLNNVCHFDRLMAVCSRHEAAVLQKEILASMHAHYPWFYRYATPGTLNQSYVFCVFSDRTQLQRILAEFESDIHVKSTLFPVSMQYNVGIVQVPPTGEISALELIQQVEIAQAEADESGALYCIYDENLMAKRARHQQIESMFRKSLEAGEFEVWYQPKYDLYTNEAAGAEALVRWNSSAMGEVQPAGFVPVLERTSLILELDYYVLEKTMRYLKGRIDAGLPVVPVSVNQSGKHVAETGYLDRMRQLAEKIPLPKGLIELEITETAFVDYETQAAREDAVHIARELRSMGYRLAMDDFCTGYSSIAMLQTLPMDTIKIDRAVLLAAEKDSKGLTILRGVIDFGRRLGMTVLCEGIETREQEQMLRENGCMLGQGFLYAEPMDEEQFSDFLVRKAVN</sequence>
<dbReference type="Gene3D" id="3.20.20.450">
    <property type="entry name" value="EAL domain"/>
    <property type="match status" value="1"/>
</dbReference>
<feature type="transmembrane region" description="Helical" evidence="1">
    <location>
        <begin position="492"/>
        <end position="517"/>
    </location>
</feature>
<feature type="signal peptide" evidence="2">
    <location>
        <begin position="1"/>
        <end position="27"/>
    </location>
</feature>
<evidence type="ECO:0000256" key="1">
    <source>
        <dbReference type="SAM" id="Phobius"/>
    </source>
</evidence>
<dbReference type="Proteomes" id="UP000184404">
    <property type="component" value="Unassembled WGS sequence"/>
</dbReference>
<dbReference type="AlphaFoldDB" id="A0A1M4ZFX3"/>
<keyword evidence="1" id="KW-1133">Transmembrane helix</keyword>
<dbReference type="CDD" id="cd01007">
    <property type="entry name" value="PBP2_BvgS_HisK_like"/>
    <property type="match status" value="1"/>
</dbReference>
<dbReference type="OrthoDB" id="9805474at2"/>
<keyword evidence="1" id="KW-0472">Membrane</keyword>
<evidence type="ECO:0000313" key="5">
    <source>
        <dbReference type="Proteomes" id="UP000184404"/>
    </source>
</evidence>
<dbReference type="CDD" id="cd01948">
    <property type="entry name" value="EAL"/>
    <property type="match status" value="1"/>
</dbReference>
<accession>A0A1M4ZFX3</accession>
<gene>
    <name evidence="4" type="ORF">SAMN02745190_02003</name>
</gene>
<dbReference type="Gene3D" id="3.30.70.270">
    <property type="match status" value="1"/>
</dbReference>
<dbReference type="PANTHER" id="PTHR33121:SF70">
    <property type="entry name" value="SIGNALING PROTEIN YKOW"/>
    <property type="match status" value="1"/>
</dbReference>
<organism evidence="4 5">
    <name type="scientific">Schwartzia succinivorans DSM 10502</name>
    <dbReference type="NCBI Taxonomy" id="1123243"/>
    <lineage>
        <taxon>Bacteria</taxon>
        <taxon>Bacillati</taxon>
        <taxon>Bacillota</taxon>
        <taxon>Negativicutes</taxon>
        <taxon>Selenomonadales</taxon>
        <taxon>Selenomonadaceae</taxon>
        <taxon>Schwartzia</taxon>
    </lineage>
</organism>
<dbReference type="PANTHER" id="PTHR33121">
    <property type="entry name" value="CYCLIC DI-GMP PHOSPHODIESTERASE PDEF"/>
    <property type="match status" value="1"/>
</dbReference>
<dbReference type="STRING" id="1123243.SAMN02745190_02003"/>
<dbReference type="InterPro" id="IPR043128">
    <property type="entry name" value="Rev_trsase/Diguanyl_cyclase"/>
</dbReference>
<feature type="chain" id="PRO_5013200288" evidence="2">
    <location>
        <begin position="28"/>
        <end position="964"/>
    </location>
</feature>
<dbReference type="Pfam" id="PF00563">
    <property type="entry name" value="EAL"/>
    <property type="match status" value="1"/>
</dbReference>
<dbReference type="InterPro" id="IPR001633">
    <property type="entry name" value="EAL_dom"/>
</dbReference>
<dbReference type="SMART" id="SM00052">
    <property type="entry name" value="EAL"/>
    <property type="match status" value="1"/>
</dbReference>
<evidence type="ECO:0000259" key="3">
    <source>
        <dbReference type="PROSITE" id="PS50883"/>
    </source>
</evidence>
<dbReference type="GO" id="GO:0071111">
    <property type="term" value="F:cyclic-guanylate-specific phosphodiesterase activity"/>
    <property type="evidence" value="ECO:0007669"/>
    <property type="project" value="InterPro"/>
</dbReference>
<dbReference type="Gene3D" id="3.40.190.10">
    <property type="entry name" value="Periplasmic binding protein-like II"/>
    <property type="match status" value="2"/>
</dbReference>
<dbReference type="SMART" id="SM00062">
    <property type="entry name" value="PBPb"/>
    <property type="match status" value="1"/>
</dbReference>
<keyword evidence="1" id="KW-0812">Transmembrane</keyword>
<feature type="domain" description="EAL" evidence="3">
    <location>
        <begin position="703"/>
        <end position="962"/>
    </location>
</feature>
<keyword evidence="2" id="KW-0732">Signal</keyword>
<dbReference type="RefSeq" id="WP_072936092.1">
    <property type="nucleotide sequence ID" value="NZ_FQUG01000008.1"/>
</dbReference>
<protein>
    <submittedName>
        <fullName evidence="4">EAL domain, c-di-GMP-specific phosphodiesterase class I (Or its enzymatically inactive variant)</fullName>
    </submittedName>
</protein>